<dbReference type="EMBL" id="DTAU01000028">
    <property type="protein sequence ID" value="HFQ78309.1"/>
    <property type="molecule type" value="Genomic_DNA"/>
</dbReference>
<name>A0A7J3MYY6_9CREN</name>
<dbReference type="EMBL" id="DTDH01000149">
    <property type="protein sequence ID" value="HGT98782.1"/>
    <property type="molecule type" value="Genomic_DNA"/>
</dbReference>
<comment type="caution">
    <text evidence="3">The sequence shown here is derived from an EMBL/GenBank/DDBJ whole genome shotgun (WGS) entry which is preliminary data.</text>
</comment>
<feature type="region of interest" description="Disordered" evidence="1">
    <location>
        <begin position="172"/>
        <end position="192"/>
    </location>
</feature>
<protein>
    <submittedName>
        <fullName evidence="3">Uncharacterized protein</fullName>
    </submittedName>
</protein>
<reference evidence="3" key="1">
    <citation type="journal article" date="2020" name="mSystems">
        <title>Genome- and Community-Level Interaction Insights into Carbon Utilization and Element Cycling Functions of Hydrothermarchaeota in Hydrothermal Sediment.</title>
        <authorList>
            <person name="Zhou Z."/>
            <person name="Liu Y."/>
            <person name="Xu W."/>
            <person name="Pan J."/>
            <person name="Luo Z.H."/>
            <person name="Li M."/>
        </authorList>
    </citation>
    <scope>NUCLEOTIDE SEQUENCE [LARGE SCALE GENOMIC DNA]</scope>
    <source>
        <strain evidence="2">SpSt-629</strain>
        <strain evidence="3">SpSt-688</strain>
    </source>
</reference>
<evidence type="ECO:0000256" key="1">
    <source>
        <dbReference type="SAM" id="MobiDB-lite"/>
    </source>
</evidence>
<evidence type="ECO:0000313" key="3">
    <source>
        <dbReference type="EMBL" id="HGT98782.1"/>
    </source>
</evidence>
<proteinExistence type="predicted"/>
<organism evidence="3">
    <name type="scientific">Ignisphaera aggregans</name>
    <dbReference type="NCBI Taxonomy" id="334771"/>
    <lineage>
        <taxon>Archaea</taxon>
        <taxon>Thermoproteota</taxon>
        <taxon>Thermoprotei</taxon>
        <taxon>Desulfurococcales</taxon>
        <taxon>Desulfurococcaceae</taxon>
        <taxon>Ignisphaera</taxon>
    </lineage>
</organism>
<evidence type="ECO:0000313" key="2">
    <source>
        <dbReference type="EMBL" id="HFQ78309.1"/>
    </source>
</evidence>
<accession>A0A7J3MYY6</accession>
<gene>
    <name evidence="2" type="ORF">ENT99_01220</name>
    <name evidence="3" type="ORF">ENU64_05065</name>
</gene>
<dbReference type="AlphaFoldDB" id="A0A7J3MYY6"/>
<sequence length="192" mass="22115">MFGAGAGFELARSVPLPVLKIRKWFWSFYPNLDKFINSGYPHNLRNNMVLGVLSIVKNGESHVIEMTNKEYVDLMKELLASVLREVHGYLVKDRELMEETTKSYVNYLKRLGGRRLDYNLYLEISNNKWIVKTVRLYIDYFVKVGKINRGGGAKDIIQQVLQHSGDSRQAGARVGEESLLGHPPQHNIRRDH</sequence>